<reference evidence="3" key="1">
    <citation type="journal article" date="2019" name="Int. J. Syst. Evol. Microbiol.">
        <title>The Global Catalogue of Microorganisms (GCM) 10K type strain sequencing project: providing services to taxonomists for standard genome sequencing and annotation.</title>
        <authorList>
            <consortium name="The Broad Institute Genomics Platform"/>
            <consortium name="The Broad Institute Genome Sequencing Center for Infectious Disease"/>
            <person name="Wu L."/>
            <person name="Ma J."/>
        </authorList>
    </citation>
    <scope>NUCLEOTIDE SEQUENCE [LARGE SCALE GENOMIC DNA]</scope>
    <source>
        <strain evidence="3">CGMCC 1.12371</strain>
    </source>
</reference>
<comment type="caution">
    <text evidence="2">The sequence shown here is derived from an EMBL/GenBank/DDBJ whole genome shotgun (WGS) entry which is preliminary data.</text>
</comment>
<protein>
    <submittedName>
        <fullName evidence="2">Helix-turn-helix domain-containing protein</fullName>
    </submittedName>
</protein>
<name>A0ABW2QQD2_9BURK</name>
<evidence type="ECO:0000313" key="3">
    <source>
        <dbReference type="Proteomes" id="UP001596501"/>
    </source>
</evidence>
<evidence type="ECO:0000259" key="1">
    <source>
        <dbReference type="PROSITE" id="PS50943"/>
    </source>
</evidence>
<dbReference type="PROSITE" id="PS50943">
    <property type="entry name" value="HTH_CROC1"/>
    <property type="match status" value="1"/>
</dbReference>
<evidence type="ECO:0000313" key="2">
    <source>
        <dbReference type="EMBL" id="MFC7411301.1"/>
    </source>
</evidence>
<dbReference type="InterPro" id="IPR001387">
    <property type="entry name" value="Cro/C1-type_HTH"/>
</dbReference>
<dbReference type="RefSeq" id="WP_382227522.1">
    <property type="nucleotide sequence ID" value="NZ_JBHTCA010000028.1"/>
</dbReference>
<dbReference type="SMART" id="SM00530">
    <property type="entry name" value="HTH_XRE"/>
    <property type="match status" value="1"/>
</dbReference>
<feature type="domain" description="HTH cro/C1-type" evidence="1">
    <location>
        <begin position="20"/>
        <end position="73"/>
    </location>
</feature>
<dbReference type="Proteomes" id="UP001596501">
    <property type="component" value="Unassembled WGS sequence"/>
</dbReference>
<dbReference type="InterPro" id="IPR010982">
    <property type="entry name" value="Lambda_DNA-bd_dom_sf"/>
</dbReference>
<dbReference type="CDD" id="cd00093">
    <property type="entry name" value="HTH_XRE"/>
    <property type="match status" value="1"/>
</dbReference>
<keyword evidence="3" id="KW-1185">Reference proteome</keyword>
<gene>
    <name evidence="2" type="ORF">ACFQPB_20755</name>
</gene>
<dbReference type="Gene3D" id="1.10.260.40">
    <property type="entry name" value="lambda repressor-like DNA-binding domains"/>
    <property type="match status" value="1"/>
</dbReference>
<sequence>MTATLPLPIARSLKRLGANISKARRRRELDQATFAALMGISLASLKRLEAGSPGIGLHTFVRALLALQRLDDFDQLLEAPNDKIGLIHQDDNLPKRVRKSA</sequence>
<dbReference type="SUPFAM" id="SSF47413">
    <property type="entry name" value="lambda repressor-like DNA-binding domains"/>
    <property type="match status" value="1"/>
</dbReference>
<organism evidence="2 3">
    <name type="scientific">Hydrogenophaga atypica</name>
    <dbReference type="NCBI Taxonomy" id="249409"/>
    <lineage>
        <taxon>Bacteria</taxon>
        <taxon>Pseudomonadati</taxon>
        <taxon>Pseudomonadota</taxon>
        <taxon>Betaproteobacteria</taxon>
        <taxon>Burkholderiales</taxon>
        <taxon>Comamonadaceae</taxon>
        <taxon>Hydrogenophaga</taxon>
    </lineage>
</organism>
<proteinExistence type="predicted"/>
<dbReference type="EMBL" id="JBHTCA010000028">
    <property type="protein sequence ID" value="MFC7411301.1"/>
    <property type="molecule type" value="Genomic_DNA"/>
</dbReference>
<accession>A0ABW2QQD2</accession>